<gene>
    <name evidence="2" type="ORF">H9892_07110</name>
</gene>
<reference evidence="2" key="2">
    <citation type="submission" date="2021-04" db="EMBL/GenBank/DDBJ databases">
        <authorList>
            <person name="Gilroy R."/>
        </authorList>
    </citation>
    <scope>NUCLEOTIDE SEQUENCE</scope>
    <source>
        <strain evidence="2">12435</strain>
    </source>
</reference>
<accession>A0A9D1Q1F3</accession>
<evidence type="ECO:0000313" key="3">
    <source>
        <dbReference type="Proteomes" id="UP000823990"/>
    </source>
</evidence>
<dbReference type="EMBL" id="DXHS01000121">
    <property type="protein sequence ID" value="HIW03091.1"/>
    <property type="molecule type" value="Genomic_DNA"/>
</dbReference>
<dbReference type="PROSITE" id="PS51257">
    <property type="entry name" value="PROKAR_LIPOPROTEIN"/>
    <property type="match status" value="1"/>
</dbReference>
<dbReference type="AlphaFoldDB" id="A0A9D1Q1F3"/>
<dbReference type="Proteomes" id="UP000823990">
    <property type="component" value="Unassembled WGS sequence"/>
</dbReference>
<protein>
    <recommendedName>
        <fullName evidence="4">Lipoprotein</fullName>
    </recommendedName>
</protein>
<proteinExistence type="predicted"/>
<evidence type="ECO:0000313" key="2">
    <source>
        <dbReference type="EMBL" id="HIW03091.1"/>
    </source>
</evidence>
<feature type="signal peptide" evidence="1">
    <location>
        <begin position="1"/>
        <end position="28"/>
    </location>
</feature>
<reference evidence="2" key="1">
    <citation type="journal article" date="2021" name="PeerJ">
        <title>Extensive microbial diversity within the chicken gut microbiome revealed by metagenomics and culture.</title>
        <authorList>
            <person name="Gilroy R."/>
            <person name="Ravi A."/>
            <person name="Getino M."/>
            <person name="Pursley I."/>
            <person name="Horton D.L."/>
            <person name="Alikhan N.F."/>
            <person name="Baker D."/>
            <person name="Gharbi K."/>
            <person name="Hall N."/>
            <person name="Watson M."/>
            <person name="Adriaenssens E.M."/>
            <person name="Foster-Nyarko E."/>
            <person name="Jarju S."/>
            <person name="Secka A."/>
            <person name="Antonio M."/>
            <person name="Oren A."/>
            <person name="Chaudhuri R.R."/>
            <person name="La Ragione R."/>
            <person name="Hildebrand F."/>
            <person name="Pallen M.J."/>
        </authorList>
    </citation>
    <scope>NUCLEOTIDE SEQUENCE</scope>
    <source>
        <strain evidence="2">12435</strain>
    </source>
</reference>
<keyword evidence="1" id="KW-0732">Signal</keyword>
<evidence type="ECO:0008006" key="4">
    <source>
        <dbReference type="Google" id="ProtNLM"/>
    </source>
</evidence>
<organism evidence="2 3">
    <name type="scientific">Candidatus Protoclostridium stercorigallinarum</name>
    <dbReference type="NCBI Taxonomy" id="2838741"/>
    <lineage>
        <taxon>Bacteria</taxon>
        <taxon>Bacillati</taxon>
        <taxon>Bacillota</taxon>
        <taxon>Clostridia</taxon>
        <taxon>Candidatus Protoclostridium</taxon>
    </lineage>
</organism>
<feature type="chain" id="PRO_5039527421" description="Lipoprotein" evidence="1">
    <location>
        <begin position="29"/>
        <end position="522"/>
    </location>
</feature>
<comment type="caution">
    <text evidence="2">The sequence shown here is derived from an EMBL/GenBank/DDBJ whole genome shotgun (WGS) entry which is preliminary data.</text>
</comment>
<sequence>MKTKRKIFGAVCAAALALILAAAVCAMTACGGATGVFAEPAYEYYVNAKQSSVLAGSELAAAQDSTAIMKKTEGDEIKYALYSFASDSLVVPFGDGEIVYNDEFGLYTRTNADGGLSLYGVRGYICDAESASDIQTVVNGKIVRADIGGGAYKYIDVVGGGVTDVKEGLKAIASSSGGDGYVTEDYIVIPQSSYTVDVYDRDTFVLEHSVDISAAVPTSGAAGNMTAYLGNGDILLQYMIEVPSSADHDFITEGSFCALRTYVVDISGGKLKEYDTDFVIEGVLNTYTRDGFSETYSCDNLAAVYFIEDGYLSSPVVAEMSNSLGIGTDLTEMFGDGAYSLVPVDDGKFYDPANDRICDGKGKTLAAGVELCGTRFFAKYKGADSIYVYDMRTMESINADGFDMTDGFRFYGDVALIQTERDGEDGYMTYNARTSEMSGFTAGTVYSADFGGDGTFTVLKNGEYSLMGACADGSGVKTLVAGSEQAFDPYTFSWEGDDGAERTGLLVYAVIEGKTVCYRVTA</sequence>
<name>A0A9D1Q1F3_9FIRM</name>
<evidence type="ECO:0000256" key="1">
    <source>
        <dbReference type="SAM" id="SignalP"/>
    </source>
</evidence>